<protein>
    <submittedName>
        <fullName evidence="1">Uncharacterized protein</fullName>
    </submittedName>
</protein>
<reference evidence="1 2" key="1">
    <citation type="journal article" date="2016" name="Appl. Environ. Microbiol.">
        <title>Lack of Overt Genome Reduction in the Bryostatin-Producing Bryozoan Symbiont "Candidatus Endobugula sertula".</title>
        <authorList>
            <person name="Miller I.J."/>
            <person name="Vanee N."/>
            <person name="Fong S.S."/>
            <person name="Lim-Fong G.E."/>
            <person name="Kwan J.C."/>
        </authorList>
    </citation>
    <scope>NUCLEOTIDE SEQUENCE [LARGE SCALE GENOMIC DNA]</scope>
    <source>
        <strain evidence="1">AB1-4</strain>
    </source>
</reference>
<accession>A0A1D2QN20</accession>
<dbReference type="Proteomes" id="UP000242502">
    <property type="component" value="Unassembled WGS sequence"/>
</dbReference>
<evidence type="ECO:0000313" key="1">
    <source>
        <dbReference type="EMBL" id="ODS22976.1"/>
    </source>
</evidence>
<organism evidence="1 2">
    <name type="scientific">Candidatus Endobugula sertula</name>
    <name type="common">Bugula neritina bacterial symbiont</name>
    <dbReference type="NCBI Taxonomy" id="62101"/>
    <lineage>
        <taxon>Bacteria</taxon>
        <taxon>Pseudomonadati</taxon>
        <taxon>Pseudomonadota</taxon>
        <taxon>Gammaproteobacteria</taxon>
        <taxon>Cellvibrionales</taxon>
        <taxon>Cellvibrionaceae</taxon>
        <taxon>Candidatus Endobugula</taxon>
    </lineage>
</organism>
<comment type="caution">
    <text evidence="1">The sequence shown here is derived from an EMBL/GenBank/DDBJ whole genome shotgun (WGS) entry which is preliminary data.</text>
</comment>
<evidence type="ECO:0000313" key="2">
    <source>
        <dbReference type="Proteomes" id="UP000242502"/>
    </source>
</evidence>
<gene>
    <name evidence="1" type="ORF">AB835_11270</name>
</gene>
<sequence length="147" mass="16890">MVSKKTPEKWWRPPLSLFLFFCVFTLPALDEIVAIPEMNALCRKAAKYEYDPKVAFGKTMNGMTSTTEHQTLLSGISVAIIKTDYLDQEKKPVISYYKVKPMEGMLSFPDSSGGRNTWLLKECSITMNDMESQELFDSLKIKDNFRR</sequence>
<dbReference type="AlphaFoldDB" id="A0A1D2QN20"/>
<dbReference type="EMBL" id="MDLC01000044">
    <property type="protein sequence ID" value="ODS22976.1"/>
    <property type="molecule type" value="Genomic_DNA"/>
</dbReference>
<proteinExistence type="predicted"/>
<name>A0A1D2QN20_9GAMM</name>